<dbReference type="PANTHER" id="PTHR23502">
    <property type="entry name" value="MAJOR FACILITATOR SUPERFAMILY"/>
    <property type="match status" value="1"/>
</dbReference>
<evidence type="ECO:0000256" key="6">
    <source>
        <dbReference type="SAM" id="Phobius"/>
    </source>
</evidence>
<dbReference type="SUPFAM" id="SSF103473">
    <property type="entry name" value="MFS general substrate transporter"/>
    <property type="match status" value="1"/>
</dbReference>
<dbReference type="RefSeq" id="XP_014169950.1">
    <property type="nucleotide sequence ID" value="XM_014314475.1"/>
</dbReference>
<dbReference type="PANTHER" id="PTHR23502:SF29">
    <property type="entry name" value="TRANSPORTER, PUTATIVE (AFU_ORTHOLOGUE AFUA_6G06680)-RELATED"/>
    <property type="match status" value="1"/>
</dbReference>
<comment type="subcellular location">
    <subcellularLocation>
        <location evidence="1">Membrane</location>
        <topology evidence="1">Multi-pass membrane protein</topology>
    </subcellularLocation>
</comment>
<feature type="transmembrane region" description="Helical" evidence="6">
    <location>
        <begin position="107"/>
        <end position="126"/>
    </location>
</feature>
<evidence type="ECO:0000256" key="4">
    <source>
        <dbReference type="ARBA" id="ARBA00023136"/>
    </source>
</evidence>
<keyword evidence="3 6" id="KW-1133">Transmembrane helix</keyword>
<keyword evidence="8" id="KW-1185">Reference proteome</keyword>
<feature type="transmembrane region" description="Helical" evidence="6">
    <location>
        <begin position="138"/>
        <end position="155"/>
    </location>
</feature>
<feature type="transmembrane region" description="Helical" evidence="6">
    <location>
        <begin position="222"/>
        <end position="245"/>
    </location>
</feature>
<dbReference type="HOGENOM" id="CLU_008455_13_0_1"/>
<proteinExistence type="predicted"/>
<organism evidence="8">
    <name type="scientific">Grosmannia clavigera (strain kw1407 / UAMH 11150)</name>
    <name type="common">Blue stain fungus</name>
    <name type="synonym">Graphiocladiella clavigera</name>
    <dbReference type="NCBI Taxonomy" id="655863"/>
    <lineage>
        <taxon>Eukaryota</taxon>
        <taxon>Fungi</taxon>
        <taxon>Dikarya</taxon>
        <taxon>Ascomycota</taxon>
        <taxon>Pezizomycotina</taxon>
        <taxon>Sordariomycetes</taxon>
        <taxon>Sordariomycetidae</taxon>
        <taxon>Ophiostomatales</taxon>
        <taxon>Ophiostomataceae</taxon>
        <taxon>Leptographium</taxon>
    </lineage>
</organism>
<sequence>MGLGILEDRVMSHVPGTTRYFDDPQRPQIAHDGAPGLKCDYSGGVPIILIPQPSDDPNDPLNWPLWRRDLICFILSVSAIFATALGPILAANTITLSLWFEVDFTKVALLTGYFLLGVGFAGTFFVPSSRIWGKRHAFIFGICLLIASSVWAGSVNRNYTSMLWARIIQGVGAAPFEALVNASVGDLYFVHQRGKRMAFTNLAVFGGSFFTPILVGKITHTIYWWWTFYLVAIFCGACLPAIILFCPETAFNRDAALNTDTADTDVIGADASRVVQVDADGAAAMAMADGANKDEIDPSDPCDSSGNDEEKAAAEATAGRSGAIPAKKTWLQNLAPFDGRKSDENFIKLLLRPFPLFLQPAFLWASLTQGTLIGWTVFIGVIMAQFFLGYPLWWDEVKTGYAYTGAFLGAVLGFIIAGLLADWSAKFLTRRNKGIYEPEFRLVLVIPQLVFGVMGLYGFGITIDGMMKLKYHWSVPLVFFGFEVCGMIIGAVASSLYIVDAYRDLAIEGFTCLIIFKNFFSYGLTYKAYDWLEENGSRGRPVFNALGSVQLVICLLAIPMYVFGKRNRSFFHRHDLLKMFGLR</sequence>
<feature type="transmembrane region" description="Helical" evidence="6">
    <location>
        <begin position="475"/>
        <end position="498"/>
    </location>
</feature>
<dbReference type="GO" id="GO:0005886">
    <property type="term" value="C:plasma membrane"/>
    <property type="evidence" value="ECO:0007669"/>
    <property type="project" value="TreeGrafter"/>
</dbReference>
<keyword evidence="2 6" id="KW-0812">Transmembrane</keyword>
<accession>F0XPE6</accession>
<feature type="transmembrane region" description="Helical" evidence="6">
    <location>
        <begin position="505"/>
        <end position="522"/>
    </location>
</feature>
<feature type="transmembrane region" description="Helical" evidence="6">
    <location>
        <begin position="542"/>
        <end position="563"/>
    </location>
</feature>
<feature type="transmembrane region" description="Helical" evidence="6">
    <location>
        <begin position="167"/>
        <end position="190"/>
    </location>
</feature>
<dbReference type="eggNOG" id="KOG0255">
    <property type="taxonomic scope" value="Eukaryota"/>
</dbReference>
<name>F0XPE6_GROCL</name>
<feature type="transmembrane region" description="Helical" evidence="6">
    <location>
        <begin position="197"/>
        <end position="216"/>
    </location>
</feature>
<feature type="region of interest" description="Disordered" evidence="5">
    <location>
        <begin position="292"/>
        <end position="320"/>
    </location>
</feature>
<dbReference type="Pfam" id="PF07690">
    <property type="entry name" value="MFS_1"/>
    <property type="match status" value="1"/>
</dbReference>
<dbReference type="STRING" id="655863.F0XPE6"/>
<feature type="transmembrane region" description="Helical" evidence="6">
    <location>
        <begin position="400"/>
        <end position="421"/>
    </location>
</feature>
<evidence type="ECO:0000256" key="2">
    <source>
        <dbReference type="ARBA" id="ARBA00022692"/>
    </source>
</evidence>
<dbReference type="EMBL" id="GL629801">
    <property type="protein sequence ID" value="EFX00468.1"/>
    <property type="molecule type" value="Genomic_DNA"/>
</dbReference>
<evidence type="ECO:0000256" key="3">
    <source>
        <dbReference type="ARBA" id="ARBA00022989"/>
    </source>
</evidence>
<gene>
    <name evidence="7" type="ORF">CMQ_7470</name>
</gene>
<keyword evidence="4 6" id="KW-0472">Membrane</keyword>
<dbReference type="InterPro" id="IPR011701">
    <property type="entry name" value="MFS"/>
</dbReference>
<dbReference type="GO" id="GO:0022857">
    <property type="term" value="F:transmembrane transporter activity"/>
    <property type="evidence" value="ECO:0007669"/>
    <property type="project" value="InterPro"/>
</dbReference>
<reference evidence="7 8" key="1">
    <citation type="journal article" date="2011" name="Proc. Natl. Acad. Sci. U.S.A.">
        <title>Genome and transcriptome analyses of the mountain pine beetle-fungal symbiont Grosmannia clavigera, a lodgepole pine pathogen.</title>
        <authorList>
            <person name="DiGuistini S."/>
            <person name="Wang Y."/>
            <person name="Liao N.Y."/>
            <person name="Taylor G."/>
            <person name="Tanguay P."/>
            <person name="Feau N."/>
            <person name="Henrissat B."/>
            <person name="Chan S.K."/>
            <person name="Hesse-Orce U."/>
            <person name="Alamouti S.M."/>
            <person name="Tsui C.K.M."/>
            <person name="Docking R.T."/>
            <person name="Levasseur A."/>
            <person name="Haridas S."/>
            <person name="Robertson G."/>
            <person name="Birol I."/>
            <person name="Holt R.A."/>
            <person name="Marra M.A."/>
            <person name="Hamelin R.C."/>
            <person name="Hirst M."/>
            <person name="Jones S.J.M."/>
            <person name="Bohlmann J."/>
            <person name="Breuil C."/>
        </authorList>
    </citation>
    <scope>NUCLEOTIDE SEQUENCE [LARGE SCALE GENOMIC DNA]</scope>
    <source>
        <strain evidence="8">kw1407 / UAMH 11150</strain>
    </source>
</reference>
<dbReference type="GeneID" id="25981018"/>
<protein>
    <submittedName>
        <fullName evidence="7">Major facilitator superfamily transporter</fullName>
    </submittedName>
</protein>
<dbReference type="InterPro" id="IPR036259">
    <property type="entry name" value="MFS_trans_sf"/>
</dbReference>
<dbReference type="InParanoid" id="F0XPE6"/>
<evidence type="ECO:0000256" key="1">
    <source>
        <dbReference type="ARBA" id="ARBA00004141"/>
    </source>
</evidence>
<feature type="transmembrane region" description="Helical" evidence="6">
    <location>
        <begin position="70"/>
        <end position="95"/>
    </location>
</feature>
<evidence type="ECO:0000256" key="5">
    <source>
        <dbReference type="SAM" id="MobiDB-lite"/>
    </source>
</evidence>
<dbReference type="Gene3D" id="1.20.1250.20">
    <property type="entry name" value="MFS general substrate transporter like domains"/>
    <property type="match status" value="1"/>
</dbReference>
<dbReference type="Proteomes" id="UP000007796">
    <property type="component" value="Unassembled WGS sequence"/>
</dbReference>
<evidence type="ECO:0000313" key="8">
    <source>
        <dbReference type="Proteomes" id="UP000007796"/>
    </source>
</evidence>
<feature type="transmembrane region" description="Helical" evidence="6">
    <location>
        <begin position="442"/>
        <end position="463"/>
    </location>
</feature>
<dbReference type="AlphaFoldDB" id="F0XPE6"/>
<evidence type="ECO:0000313" key="7">
    <source>
        <dbReference type="EMBL" id="EFX00468.1"/>
    </source>
</evidence>
<dbReference type="OrthoDB" id="2585655at2759"/>
<feature type="transmembrane region" description="Helical" evidence="6">
    <location>
        <begin position="361"/>
        <end position="388"/>
    </location>
</feature>